<organism evidence="1 2">
    <name type="scientific">Enterovirga rhinocerotis</name>
    <dbReference type="NCBI Taxonomy" id="1339210"/>
    <lineage>
        <taxon>Bacteria</taxon>
        <taxon>Pseudomonadati</taxon>
        <taxon>Pseudomonadota</taxon>
        <taxon>Alphaproteobacteria</taxon>
        <taxon>Hyphomicrobiales</taxon>
        <taxon>Methylobacteriaceae</taxon>
        <taxon>Enterovirga</taxon>
    </lineage>
</organism>
<dbReference type="OrthoDB" id="7570189at2"/>
<dbReference type="Gene3D" id="2.40.10.270">
    <property type="entry name" value="Bacteriophage SPP1 head-tail adaptor protein"/>
    <property type="match status" value="1"/>
</dbReference>
<protein>
    <submittedName>
        <fullName evidence="1">SPP1 family predicted phage head-tail adaptor</fullName>
    </submittedName>
</protein>
<gene>
    <name evidence="1" type="ORF">EV668_3442</name>
</gene>
<comment type="caution">
    <text evidence="1">The sequence shown here is derived from an EMBL/GenBank/DDBJ whole genome shotgun (WGS) entry which is preliminary data.</text>
</comment>
<dbReference type="InterPro" id="IPR008767">
    <property type="entry name" value="Phage_SPP1_head-tail_adaptor"/>
</dbReference>
<dbReference type="EMBL" id="SNZR01000014">
    <property type="protein sequence ID" value="TDR88957.1"/>
    <property type="molecule type" value="Genomic_DNA"/>
</dbReference>
<accession>A0A4R7BXM9</accession>
<sequence length="110" mass="12311">MSARPEIGARGRRFTLEVPQETPDGFGGVIRSYQPGPRLWGAIALLSTMERIRADRAEAAATHRVTFAFRDDLTPDRRLTLGTRRFRIRSASDPDGRRRSTVCLVEEIAG</sequence>
<reference evidence="1 2" key="1">
    <citation type="submission" date="2019-03" db="EMBL/GenBank/DDBJ databases">
        <title>Genomic Encyclopedia of Type Strains, Phase IV (KMG-IV): sequencing the most valuable type-strain genomes for metagenomic binning, comparative biology and taxonomic classification.</title>
        <authorList>
            <person name="Goeker M."/>
        </authorList>
    </citation>
    <scope>NUCLEOTIDE SEQUENCE [LARGE SCALE GENOMIC DNA]</scope>
    <source>
        <strain evidence="1 2">DSM 25903</strain>
    </source>
</reference>
<dbReference type="Proteomes" id="UP000295122">
    <property type="component" value="Unassembled WGS sequence"/>
</dbReference>
<keyword evidence="2" id="KW-1185">Reference proteome</keyword>
<name>A0A4R7BXM9_9HYPH</name>
<evidence type="ECO:0000313" key="2">
    <source>
        <dbReference type="Proteomes" id="UP000295122"/>
    </source>
</evidence>
<evidence type="ECO:0000313" key="1">
    <source>
        <dbReference type="EMBL" id="TDR88957.1"/>
    </source>
</evidence>
<dbReference type="RefSeq" id="WP_133772288.1">
    <property type="nucleotide sequence ID" value="NZ_SNZR01000014.1"/>
</dbReference>
<dbReference type="NCBIfam" id="TIGR01563">
    <property type="entry name" value="gp16_SPP1"/>
    <property type="match status" value="1"/>
</dbReference>
<dbReference type="Pfam" id="PF05521">
    <property type="entry name" value="Phage_HCP"/>
    <property type="match status" value="1"/>
</dbReference>
<dbReference type="InterPro" id="IPR038666">
    <property type="entry name" value="SSP1_head-tail_sf"/>
</dbReference>
<dbReference type="AlphaFoldDB" id="A0A4R7BXM9"/>
<proteinExistence type="predicted"/>